<protein>
    <submittedName>
        <fullName evidence="2">Uncharacterized protein</fullName>
    </submittedName>
</protein>
<keyword evidence="1" id="KW-0175">Coiled coil</keyword>
<comment type="caution">
    <text evidence="2">The sequence shown here is derived from an EMBL/GenBank/DDBJ whole genome shotgun (WGS) entry which is preliminary data.</text>
</comment>
<reference evidence="2" key="2">
    <citation type="submission" date="2023-07" db="EMBL/GenBank/DDBJ databases">
        <authorList>
            <consortium name="Lawrence Berkeley National Laboratory"/>
            <person name="Haridas S."/>
            <person name="Hensen N."/>
            <person name="Bonometti L."/>
            <person name="Westerberg I."/>
            <person name="Brannstrom I.O."/>
            <person name="Guillou S."/>
            <person name="Cros-Aarteil S."/>
            <person name="Calhoun S."/>
            <person name="Kuo A."/>
            <person name="Mondo S."/>
            <person name="Pangilinan J."/>
            <person name="Riley R."/>
            <person name="LaButti K."/>
            <person name="Andreopoulos B."/>
            <person name="Lipzen A."/>
            <person name="Chen C."/>
            <person name="Yanf M."/>
            <person name="Daum C."/>
            <person name="Ng V."/>
            <person name="Clum A."/>
            <person name="Steindorff A."/>
            <person name="Ohm R."/>
            <person name="Martin F."/>
            <person name="Silar P."/>
            <person name="Natvig D."/>
            <person name="Lalanne C."/>
            <person name="Gautier V."/>
            <person name="Ament-velasquez S.L."/>
            <person name="Kruys A."/>
            <person name="Hutchinson M.I."/>
            <person name="Powell A.J."/>
            <person name="Barry K."/>
            <person name="Miller A.N."/>
            <person name="Grigoriev I.V."/>
            <person name="Debuchy R."/>
            <person name="Gladieux P."/>
            <person name="Thoren M.H."/>
            <person name="Johannesson H."/>
        </authorList>
    </citation>
    <scope>NUCLEOTIDE SEQUENCE</scope>
    <source>
        <strain evidence="2">FGSC 1904</strain>
    </source>
</reference>
<proteinExistence type="predicted"/>
<evidence type="ECO:0000256" key="1">
    <source>
        <dbReference type="SAM" id="Coils"/>
    </source>
</evidence>
<evidence type="ECO:0000313" key="3">
    <source>
        <dbReference type="Proteomes" id="UP001281003"/>
    </source>
</evidence>
<dbReference type="AlphaFoldDB" id="A0AAE0U2E3"/>
<evidence type="ECO:0000313" key="2">
    <source>
        <dbReference type="EMBL" id="KAK3388059.1"/>
    </source>
</evidence>
<dbReference type="Proteomes" id="UP001281003">
    <property type="component" value="Unassembled WGS sequence"/>
</dbReference>
<sequence length="219" mass="25470">MNQQIQNEARERQAQLITTIIEQRPFMTRENLEEEFEYWNHEECALLEDSGLLRPLLTAHEGDNEETRRQKVQDFLNELRMWRKYLHHSISPNLFGGNVGHEDPRIAELRARITELELENHDLRGQLNTKEEELENKEGEHAAKLQEFARHAEFLAKRAEKVEAMARFVKLDREVGRGDGEDMANAHDLLERAVEDMNNAAAQLVDQVGVPGDERVKPE</sequence>
<gene>
    <name evidence="2" type="ORF">B0T20DRAFT_398030</name>
</gene>
<organism evidence="2 3">
    <name type="scientific">Sordaria brevicollis</name>
    <dbReference type="NCBI Taxonomy" id="83679"/>
    <lineage>
        <taxon>Eukaryota</taxon>
        <taxon>Fungi</taxon>
        <taxon>Dikarya</taxon>
        <taxon>Ascomycota</taxon>
        <taxon>Pezizomycotina</taxon>
        <taxon>Sordariomycetes</taxon>
        <taxon>Sordariomycetidae</taxon>
        <taxon>Sordariales</taxon>
        <taxon>Sordariaceae</taxon>
        <taxon>Sordaria</taxon>
    </lineage>
</organism>
<accession>A0AAE0U2E3</accession>
<keyword evidence="3" id="KW-1185">Reference proteome</keyword>
<name>A0AAE0U2E3_SORBR</name>
<dbReference type="EMBL" id="JAUTDP010000018">
    <property type="protein sequence ID" value="KAK3388059.1"/>
    <property type="molecule type" value="Genomic_DNA"/>
</dbReference>
<feature type="coiled-coil region" evidence="1">
    <location>
        <begin position="106"/>
        <end position="147"/>
    </location>
</feature>
<reference evidence="2" key="1">
    <citation type="journal article" date="2023" name="Mol. Phylogenet. Evol.">
        <title>Genome-scale phylogeny and comparative genomics of the fungal order Sordariales.</title>
        <authorList>
            <person name="Hensen N."/>
            <person name="Bonometti L."/>
            <person name="Westerberg I."/>
            <person name="Brannstrom I.O."/>
            <person name="Guillou S."/>
            <person name="Cros-Aarteil S."/>
            <person name="Calhoun S."/>
            <person name="Haridas S."/>
            <person name="Kuo A."/>
            <person name="Mondo S."/>
            <person name="Pangilinan J."/>
            <person name="Riley R."/>
            <person name="LaButti K."/>
            <person name="Andreopoulos B."/>
            <person name="Lipzen A."/>
            <person name="Chen C."/>
            <person name="Yan M."/>
            <person name="Daum C."/>
            <person name="Ng V."/>
            <person name="Clum A."/>
            <person name="Steindorff A."/>
            <person name="Ohm R.A."/>
            <person name="Martin F."/>
            <person name="Silar P."/>
            <person name="Natvig D.O."/>
            <person name="Lalanne C."/>
            <person name="Gautier V."/>
            <person name="Ament-Velasquez S.L."/>
            <person name="Kruys A."/>
            <person name="Hutchinson M.I."/>
            <person name="Powell A.J."/>
            <person name="Barry K."/>
            <person name="Miller A.N."/>
            <person name="Grigoriev I.V."/>
            <person name="Debuchy R."/>
            <person name="Gladieux P."/>
            <person name="Hiltunen Thoren M."/>
            <person name="Johannesson H."/>
        </authorList>
    </citation>
    <scope>NUCLEOTIDE SEQUENCE</scope>
    <source>
        <strain evidence="2">FGSC 1904</strain>
    </source>
</reference>